<accession>A0A6M3MC33</accession>
<sequence length="86" mass="9804">MERDSPLKLIEVLTALINHDRVEEAVDIQLDAISLAVMRDLDIMNVLELSVDDFVKLYEPVETPSIPPIRGWDHVIYGEAAFKEEI</sequence>
<protein>
    <submittedName>
        <fullName evidence="1">Uncharacterized protein</fullName>
    </submittedName>
</protein>
<organism evidence="1">
    <name type="scientific">viral metagenome</name>
    <dbReference type="NCBI Taxonomy" id="1070528"/>
    <lineage>
        <taxon>unclassified sequences</taxon>
        <taxon>metagenomes</taxon>
        <taxon>organismal metagenomes</taxon>
    </lineage>
</organism>
<evidence type="ECO:0000313" key="1">
    <source>
        <dbReference type="EMBL" id="QJB03133.1"/>
    </source>
</evidence>
<dbReference type="AlphaFoldDB" id="A0A6M3MC33"/>
<reference evidence="1" key="1">
    <citation type="submission" date="2020-03" db="EMBL/GenBank/DDBJ databases">
        <title>The deep terrestrial virosphere.</title>
        <authorList>
            <person name="Holmfeldt K."/>
            <person name="Nilsson E."/>
            <person name="Simone D."/>
            <person name="Lopez-Fernandez M."/>
            <person name="Wu X."/>
            <person name="de Brujin I."/>
            <person name="Lundin D."/>
            <person name="Andersson A."/>
            <person name="Bertilsson S."/>
            <person name="Dopson M."/>
        </authorList>
    </citation>
    <scope>NUCLEOTIDE SEQUENCE</scope>
    <source>
        <strain evidence="1">MM171B00879</strain>
    </source>
</reference>
<proteinExistence type="predicted"/>
<gene>
    <name evidence="1" type="ORF">MM171B00879_0011</name>
</gene>
<dbReference type="EMBL" id="MT143826">
    <property type="protein sequence ID" value="QJB03133.1"/>
    <property type="molecule type" value="Genomic_DNA"/>
</dbReference>
<name>A0A6M3MC33_9ZZZZ</name>